<name>A0A6J4IEG2_9CHLR</name>
<sequence>MLVPDLSLHGACLPFSLSRRTHHFFIPQIVPTGMRKRLDVADLQVQPDAAVPSVEELIADAMAALRAIQHRAAVVAAFIASDATEAEDATGRQQIAA</sequence>
<reference evidence="1" key="1">
    <citation type="submission" date="2020-02" db="EMBL/GenBank/DDBJ databases">
        <authorList>
            <person name="Meier V. D."/>
        </authorList>
    </citation>
    <scope>NUCLEOTIDE SEQUENCE</scope>
    <source>
        <strain evidence="1">AVDCRST_MAG77</strain>
    </source>
</reference>
<accession>A0A6J4IEG2</accession>
<organism evidence="1">
    <name type="scientific">uncultured Chloroflexota bacterium</name>
    <dbReference type="NCBI Taxonomy" id="166587"/>
    <lineage>
        <taxon>Bacteria</taxon>
        <taxon>Bacillati</taxon>
        <taxon>Chloroflexota</taxon>
        <taxon>environmental samples</taxon>
    </lineage>
</organism>
<dbReference type="EMBL" id="CADCTC010000121">
    <property type="protein sequence ID" value="CAA9248583.1"/>
    <property type="molecule type" value="Genomic_DNA"/>
</dbReference>
<dbReference type="AlphaFoldDB" id="A0A6J4IEG2"/>
<evidence type="ECO:0000313" key="1">
    <source>
        <dbReference type="EMBL" id="CAA9248583.1"/>
    </source>
</evidence>
<proteinExistence type="predicted"/>
<protein>
    <submittedName>
        <fullName evidence="1">Uncharacterized protein</fullName>
    </submittedName>
</protein>
<gene>
    <name evidence="1" type="ORF">AVDCRST_MAG77-3019</name>
</gene>